<protein>
    <submittedName>
        <fullName evidence="2">Uncharacterized protein</fullName>
    </submittedName>
</protein>
<evidence type="ECO:0000313" key="3">
    <source>
        <dbReference type="Proteomes" id="UP000590749"/>
    </source>
</evidence>
<accession>A0A7W5AGY6</accession>
<dbReference type="EMBL" id="JACHXF010000007">
    <property type="protein sequence ID" value="MBB3095871.1"/>
    <property type="molecule type" value="Genomic_DNA"/>
</dbReference>
<keyword evidence="3" id="KW-1185">Reference proteome</keyword>
<comment type="caution">
    <text evidence="2">The sequence shown here is derived from an EMBL/GenBank/DDBJ whole genome shotgun (WGS) entry which is preliminary data.</text>
</comment>
<evidence type="ECO:0000313" key="2">
    <source>
        <dbReference type="EMBL" id="MBB3095871.1"/>
    </source>
</evidence>
<feature type="compositionally biased region" description="Basic and acidic residues" evidence="1">
    <location>
        <begin position="16"/>
        <end position="27"/>
    </location>
</feature>
<feature type="region of interest" description="Disordered" evidence="1">
    <location>
        <begin position="1"/>
        <end position="36"/>
    </location>
</feature>
<reference evidence="2 3" key="1">
    <citation type="submission" date="2020-08" db="EMBL/GenBank/DDBJ databases">
        <title>Genomic Encyclopedia of Type Strains, Phase III (KMG-III): the genomes of soil and plant-associated and newly described type strains.</title>
        <authorList>
            <person name="Whitman W."/>
        </authorList>
    </citation>
    <scope>NUCLEOTIDE SEQUENCE [LARGE SCALE GENOMIC DNA]</scope>
    <source>
        <strain evidence="2 3">CECT 3287</strain>
    </source>
</reference>
<sequence>MAVEVGGVPSGTVTFHTDRGVPRRVDLPRTGSGSITWSTSAEESAYVRIEVRHPGGRMAALTNPIILA</sequence>
<dbReference type="Proteomes" id="UP000590749">
    <property type="component" value="Unassembled WGS sequence"/>
</dbReference>
<gene>
    <name evidence="2" type="ORF">FHR83_003541</name>
</gene>
<evidence type="ECO:0000256" key="1">
    <source>
        <dbReference type="SAM" id="MobiDB-lite"/>
    </source>
</evidence>
<name>A0A7W5AGY6_9ACTN</name>
<dbReference type="AlphaFoldDB" id="A0A7W5AGY6"/>
<proteinExistence type="predicted"/>
<dbReference type="RefSeq" id="WP_183220945.1">
    <property type="nucleotide sequence ID" value="NZ_BMPW01000005.1"/>
</dbReference>
<organism evidence="2 3">
    <name type="scientific">Actinoplanes campanulatus</name>
    <dbReference type="NCBI Taxonomy" id="113559"/>
    <lineage>
        <taxon>Bacteria</taxon>
        <taxon>Bacillati</taxon>
        <taxon>Actinomycetota</taxon>
        <taxon>Actinomycetes</taxon>
        <taxon>Micromonosporales</taxon>
        <taxon>Micromonosporaceae</taxon>
        <taxon>Actinoplanes</taxon>
    </lineage>
</organism>